<protein>
    <recommendedName>
        <fullName evidence="3">Luciferase-like monooxygenase</fullName>
    </recommendedName>
</protein>
<organism evidence="1 2">
    <name type="scientific">Nonomuraea recticatena</name>
    <dbReference type="NCBI Taxonomy" id="46178"/>
    <lineage>
        <taxon>Bacteria</taxon>
        <taxon>Bacillati</taxon>
        <taxon>Actinomycetota</taxon>
        <taxon>Actinomycetes</taxon>
        <taxon>Streptosporangiales</taxon>
        <taxon>Streptosporangiaceae</taxon>
        <taxon>Nonomuraea</taxon>
    </lineage>
</organism>
<evidence type="ECO:0008006" key="3">
    <source>
        <dbReference type="Google" id="ProtNLM"/>
    </source>
</evidence>
<keyword evidence="2" id="KW-1185">Reference proteome</keyword>
<accession>A0ABP6F7H7</accession>
<evidence type="ECO:0000313" key="1">
    <source>
        <dbReference type="EMBL" id="GAA2683502.1"/>
    </source>
</evidence>
<sequence length="102" mass="10499">MDLGVALPTSGAYAPAEAVVRVAQGAERLGCGTPLTADDLDGERPFLGGSAWQIAADLDLAAPLGLDHVLFADTASTTADELLRRLSELREAVPSAGWRPAA</sequence>
<comment type="caution">
    <text evidence="1">The sequence shown here is derived from an EMBL/GenBank/DDBJ whole genome shotgun (WGS) entry which is preliminary data.</text>
</comment>
<name>A0ABP6F7H7_9ACTN</name>
<dbReference type="EMBL" id="BAAATE010000023">
    <property type="protein sequence ID" value="GAA2683502.1"/>
    <property type="molecule type" value="Genomic_DNA"/>
</dbReference>
<dbReference type="Proteomes" id="UP001501666">
    <property type="component" value="Unassembled WGS sequence"/>
</dbReference>
<dbReference type="RefSeq" id="WP_346152404.1">
    <property type="nucleotide sequence ID" value="NZ_BAAATE010000023.1"/>
</dbReference>
<evidence type="ECO:0000313" key="2">
    <source>
        <dbReference type="Proteomes" id="UP001501666"/>
    </source>
</evidence>
<gene>
    <name evidence="1" type="ORF">GCM10010412_069290</name>
</gene>
<reference evidence="2" key="1">
    <citation type="journal article" date="2019" name="Int. J. Syst. Evol. Microbiol.">
        <title>The Global Catalogue of Microorganisms (GCM) 10K type strain sequencing project: providing services to taxonomists for standard genome sequencing and annotation.</title>
        <authorList>
            <consortium name="The Broad Institute Genomics Platform"/>
            <consortium name="The Broad Institute Genome Sequencing Center for Infectious Disease"/>
            <person name="Wu L."/>
            <person name="Ma J."/>
        </authorList>
    </citation>
    <scope>NUCLEOTIDE SEQUENCE [LARGE SCALE GENOMIC DNA]</scope>
    <source>
        <strain evidence="2">JCM 6835</strain>
    </source>
</reference>
<proteinExistence type="predicted"/>